<proteinExistence type="predicted"/>
<organism evidence="4 5">
    <name type="scientific">Streptomyces fildesensis</name>
    <dbReference type="NCBI Taxonomy" id="375757"/>
    <lineage>
        <taxon>Bacteria</taxon>
        <taxon>Bacillati</taxon>
        <taxon>Actinomycetota</taxon>
        <taxon>Actinomycetes</taxon>
        <taxon>Kitasatosporales</taxon>
        <taxon>Streptomycetaceae</taxon>
        <taxon>Streptomyces</taxon>
    </lineage>
</organism>
<sequence length="544" mass="54908">MRGAGVPRRTVRLAGLAAAALVAGLLSGSGSAAAGRDGPLTMAYRCALPGGDQPVHAVLTQLFPDTGAVDKPIQPGDLTMALTLPRAAVDGLVPDATGTLAGTGTLTARVTQGTSAADAPWSGLRAPAVPVAGKGDLVLTFKGEVPPVTVTAAGEVSFAAGALALELAPGKAAATDATPSPVPATAAPVKVACTPQAGQNALLGAVPVPVPDPTPSGSPSSSPSSSAPSSPPTPSAPGTSPGASASTSPGASSKPGAPHNSTIKVEPPVHSGKYDCDVLPKGKLDFDHIPLKDEQDAGATVTETTFDLGSCAYATGYSNVHKLSGAAVINDAHSAKGPSLTYINMNVRMAVQPNPPQYYEFDSLGSMTLPVADSTFLTYGFVPTTAKMALTPDPVKPLLTIVTTGTNFVEQNVITTIYGYQWLRLYDVRINGTPLDVGPNCRTRAPIQLALVGLQDAHMPGGGDGKPDYTILDGGPLHQENLTIPAFTGCGTHGENLDALFTAAVSGPGNSLNLNQGTLCAPWAGLGCDASTGTEIQIPPLPHR</sequence>
<dbReference type="InterPro" id="IPR046542">
    <property type="entry name" value="DUF6801"/>
</dbReference>
<feature type="chain" id="PRO_5045420506" evidence="2">
    <location>
        <begin position="35"/>
        <end position="544"/>
    </location>
</feature>
<keyword evidence="5" id="KW-1185">Reference proteome</keyword>
<dbReference type="EMBL" id="JBITYG010000008">
    <property type="protein sequence ID" value="MFI9104090.1"/>
    <property type="molecule type" value="Genomic_DNA"/>
</dbReference>
<feature type="signal peptide" evidence="2">
    <location>
        <begin position="1"/>
        <end position="34"/>
    </location>
</feature>
<protein>
    <submittedName>
        <fullName evidence="4">DUF6801 domain-containing protein</fullName>
    </submittedName>
</protein>
<keyword evidence="2" id="KW-0732">Signal</keyword>
<dbReference type="RefSeq" id="WP_399653944.1">
    <property type="nucleotide sequence ID" value="NZ_JBITYG010000008.1"/>
</dbReference>
<comment type="caution">
    <text evidence="4">The sequence shown here is derived from an EMBL/GenBank/DDBJ whole genome shotgun (WGS) entry which is preliminary data.</text>
</comment>
<evidence type="ECO:0000256" key="1">
    <source>
        <dbReference type="SAM" id="MobiDB-lite"/>
    </source>
</evidence>
<name>A0ABW8CCB2_9ACTN</name>
<feature type="domain" description="DUF6801" evidence="3">
    <location>
        <begin position="44"/>
        <end position="204"/>
    </location>
</feature>
<dbReference type="Pfam" id="PF20611">
    <property type="entry name" value="DUF6801"/>
    <property type="match status" value="1"/>
</dbReference>
<accession>A0ABW8CCB2</accession>
<evidence type="ECO:0000313" key="4">
    <source>
        <dbReference type="EMBL" id="MFI9104090.1"/>
    </source>
</evidence>
<evidence type="ECO:0000313" key="5">
    <source>
        <dbReference type="Proteomes" id="UP001614394"/>
    </source>
</evidence>
<feature type="region of interest" description="Disordered" evidence="1">
    <location>
        <begin position="204"/>
        <end position="271"/>
    </location>
</feature>
<reference evidence="4 5" key="1">
    <citation type="submission" date="2024-10" db="EMBL/GenBank/DDBJ databases">
        <title>The Natural Products Discovery Center: Release of the First 8490 Sequenced Strains for Exploring Actinobacteria Biosynthetic Diversity.</title>
        <authorList>
            <person name="Kalkreuter E."/>
            <person name="Kautsar S.A."/>
            <person name="Yang D."/>
            <person name="Bader C.D."/>
            <person name="Teijaro C.N."/>
            <person name="Fluegel L."/>
            <person name="Davis C.M."/>
            <person name="Simpson J.R."/>
            <person name="Lauterbach L."/>
            <person name="Steele A.D."/>
            <person name="Gui C."/>
            <person name="Meng S."/>
            <person name="Li G."/>
            <person name="Viehrig K."/>
            <person name="Ye F."/>
            <person name="Su P."/>
            <person name="Kiefer A.F."/>
            <person name="Nichols A."/>
            <person name="Cepeda A.J."/>
            <person name="Yan W."/>
            <person name="Fan B."/>
            <person name="Jiang Y."/>
            <person name="Adhikari A."/>
            <person name="Zheng C.-J."/>
            <person name="Schuster L."/>
            <person name="Cowan T.M."/>
            <person name="Smanski M.J."/>
            <person name="Chevrette M.G."/>
            <person name="De Carvalho L.P.S."/>
            <person name="Shen B."/>
        </authorList>
    </citation>
    <scope>NUCLEOTIDE SEQUENCE [LARGE SCALE GENOMIC DNA]</scope>
    <source>
        <strain evidence="4 5">NPDC053399</strain>
    </source>
</reference>
<feature type="compositionally biased region" description="Low complexity" evidence="1">
    <location>
        <begin position="236"/>
        <end position="258"/>
    </location>
</feature>
<dbReference type="Proteomes" id="UP001614394">
    <property type="component" value="Unassembled WGS sequence"/>
</dbReference>
<gene>
    <name evidence="4" type="ORF">ACIGXA_26585</name>
</gene>
<evidence type="ECO:0000259" key="3">
    <source>
        <dbReference type="Pfam" id="PF20611"/>
    </source>
</evidence>
<feature type="compositionally biased region" description="Low complexity" evidence="1">
    <location>
        <begin position="217"/>
        <end position="228"/>
    </location>
</feature>
<evidence type="ECO:0000256" key="2">
    <source>
        <dbReference type="SAM" id="SignalP"/>
    </source>
</evidence>